<dbReference type="PANTHER" id="PTHR43477">
    <property type="entry name" value="DIHYDROANTICAPSIN 7-DEHYDROGENASE"/>
    <property type="match status" value="1"/>
</dbReference>
<gene>
    <name evidence="3" type="ORF">UFOPK2844_00246</name>
</gene>
<protein>
    <submittedName>
        <fullName evidence="3">Unannotated protein</fullName>
    </submittedName>
</protein>
<dbReference type="SUPFAM" id="SSF51735">
    <property type="entry name" value="NAD(P)-binding Rossmann-fold domains"/>
    <property type="match status" value="1"/>
</dbReference>
<dbReference type="PANTHER" id="PTHR43477:SF1">
    <property type="entry name" value="DIHYDROANTICAPSIN 7-DEHYDROGENASE"/>
    <property type="match status" value="1"/>
</dbReference>
<comment type="similarity">
    <text evidence="1">Belongs to the short-chain dehydrogenases/reductases (SDR) family.</text>
</comment>
<organism evidence="3">
    <name type="scientific">freshwater metagenome</name>
    <dbReference type="NCBI Taxonomy" id="449393"/>
    <lineage>
        <taxon>unclassified sequences</taxon>
        <taxon>metagenomes</taxon>
        <taxon>ecological metagenomes</taxon>
    </lineage>
</organism>
<keyword evidence="2" id="KW-0560">Oxidoreductase</keyword>
<dbReference type="PROSITE" id="PS00061">
    <property type="entry name" value="ADH_SHORT"/>
    <property type="match status" value="1"/>
</dbReference>
<dbReference type="PRINTS" id="PR00081">
    <property type="entry name" value="GDHRDH"/>
</dbReference>
<dbReference type="InterPro" id="IPR002347">
    <property type="entry name" value="SDR_fam"/>
</dbReference>
<accession>A0A6J6TKK3</accession>
<name>A0A6J6TKK3_9ZZZZ</name>
<dbReference type="CDD" id="cd05233">
    <property type="entry name" value="SDR_c"/>
    <property type="match status" value="1"/>
</dbReference>
<dbReference type="GO" id="GO:0016491">
    <property type="term" value="F:oxidoreductase activity"/>
    <property type="evidence" value="ECO:0007669"/>
    <property type="project" value="UniProtKB-KW"/>
</dbReference>
<dbReference type="InterPro" id="IPR020904">
    <property type="entry name" value="Sc_DH/Rdtase_CS"/>
</dbReference>
<evidence type="ECO:0000256" key="2">
    <source>
        <dbReference type="ARBA" id="ARBA00023002"/>
    </source>
</evidence>
<proteinExistence type="inferred from homology"/>
<dbReference type="Pfam" id="PF13561">
    <property type="entry name" value="adh_short_C2"/>
    <property type="match status" value="1"/>
</dbReference>
<sequence>MPNLLIFGSTGTLGGAILEKYRSEKWDVTCAVRKVVNDCDIQLPLTSAVLAGKKFDAVVFAQGANVNGSAMQTGTKELNELFEANVTVIAESISTLMGADAINEAGKVVILSSLWEQFTRQEKFAYSVTKAAVGGLVRSLAVDLGRQKKILVNGILPGIVNSPMVARTLSPEQVANVLGQTPGGELASPVDVANSVYMFGSKLNTGISGQSIFVDRGFSIARTI</sequence>
<evidence type="ECO:0000256" key="1">
    <source>
        <dbReference type="ARBA" id="ARBA00006484"/>
    </source>
</evidence>
<reference evidence="3" key="1">
    <citation type="submission" date="2020-05" db="EMBL/GenBank/DDBJ databases">
        <authorList>
            <person name="Chiriac C."/>
            <person name="Salcher M."/>
            <person name="Ghai R."/>
            <person name="Kavagutti S V."/>
        </authorList>
    </citation>
    <scope>NUCLEOTIDE SEQUENCE</scope>
</reference>
<evidence type="ECO:0000313" key="3">
    <source>
        <dbReference type="EMBL" id="CAB4747941.1"/>
    </source>
</evidence>
<dbReference type="Gene3D" id="3.40.50.720">
    <property type="entry name" value="NAD(P)-binding Rossmann-like Domain"/>
    <property type="match status" value="1"/>
</dbReference>
<dbReference type="InterPro" id="IPR051122">
    <property type="entry name" value="SDR_DHRS6-like"/>
</dbReference>
<dbReference type="InterPro" id="IPR036291">
    <property type="entry name" value="NAD(P)-bd_dom_sf"/>
</dbReference>
<dbReference type="AlphaFoldDB" id="A0A6J6TKK3"/>
<dbReference type="EMBL" id="CAEZZG010000002">
    <property type="protein sequence ID" value="CAB4747941.1"/>
    <property type="molecule type" value="Genomic_DNA"/>
</dbReference>